<dbReference type="VEuPathDB" id="FungiDB:HMPREF1541_09674"/>
<accession>W2SA63</accession>
<dbReference type="PANTHER" id="PTHR43539">
    <property type="entry name" value="FLAVIN-BINDING MONOOXYGENASE-LIKE PROTEIN (AFU_ORTHOLOGUE AFUA_4G09220)"/>
    <property type="match status" value="1"/>
</dbReference>
<dbReference type="RefSeq" id="XP_008712569.1">
    <property type="nucleotide sequence ID" value="XM_008714347.1"/>
</dbReference>
<organism evidence="2 3">
    <name type="scientific">Cyphellophora europaea (strain CBS 101466)</name>
    <name type="common">Phialophora europaea</name>
    <dbReference type="NCBI Taxonomy" id="1220924"/>
    <lineage>
        <taxon>Eukaryota</taxon>
        <taxon>Fungi</taxon>
        <taxon>Dikarya</taxon>
        <taxon>Ascomycota</taxon>
        <taxon>Pezizomycotina</taxon>
        <taxon>Eurotiomycetes</taxon>
        <taxon>Chaetothyriomycetidae</taxon>
        <taxon>Chaetothyriales</taxon>
        <taxon>Cyphellophoraceae</taxon>
        <taxon>Cyphellophora</taxon>
    </lineage>
</organism>
<keyword evidence="1" id="KW-0560">Oxidoreductase</keyword>
<dbReference type="HOGENOM" id="CLU_015676_3_0_1"/>
<dbReference type="PRINTS" id="PR00411">
    <property type="entry name" value="PNDRDTASEI"/>
</dbReference>
<dbReference type="InterPro" id="IPR036188">
    <property type="entry name" value="FAD/NAD-bd_sf"/>
</dbReference>
<dbReference type="GeneID" id="19977013"/>
<dbReference type="AlphaFoldDB" id="W2SA63"/>
<dbReference type="Pfam" id="PF13738">
    <property type="entry name" value="Pyr_redox_3"/>
    <property type="match status" value="1"/>
</dbReference>
<dbReference type="SUPFAM" id="SSF51971">
    <property type="entry name" value="Nucleotide-binding domain"/>
    <property type="match status" value="1"/>
</dbReference>
<evidence type="ECO:0000313" key="2">
    <source>
        <dbReference type="EMBL" id="ETN44799.1"/>
    </source>
</evidence>
<keyword evidence="3" id="KW-1185">Reference proteome</keyword>
<dbReference type="Gene3D" id="3.50.50.60">
    <property type="entry name" value="FAD/NAD(P)-binding domain"/>
    <property type="match status" value="1"/>
</dbReference>
<protein>
    <recommendedName>
        <fullName evidence="4">FAD/NAD(P)-binding domain-containing protein</fullName>
    </recommendedName>
</protein>
<sequence>MQAWAPGTSIRDLPGKLPPDNIPNNVNLQLFSSLASNALTTLRPDMLTDWALWLDLLAKTHKVQTHSKQIAQTWSDTLPLRDLRIGRTRTVRLLRSSWVAVDYAFRVRHGSLSGNGSGMVGFTLEEGQWRIWMISTVLENYEGHGNPDKSITGKPLSHPSWTVIMTTIVENSQGPDKPVIGRPLASKYTVVIVGGGQSGLSLAGRLQALGIDYVVLEKSHTAGYRWISRYDTVRQHSFRELNNLPFGSTWEESEDEFLPGARVVEGFRRFIEKHLIHLRTHAEVTSCVRDGAHWNVTVNGQVISALHVAFALGAGLTQPRRPTWPDEITFTGTLMHMVDFKNSRPWSGQRGVVIGTGTAGHDVAQDMYNHGMDVTMIQRSKTAVYPMEWYAQAQRAGYKWGHPNEYPDRIAMGMPTKVAGELQRASYQEYVKTHQEYFEKLERAGFRVDMGEERDVIPNEIVLNHFGGYYIDIGTSKHIQDGEIRVVNGLIERFSPSGIVVQGQEIKADVIVLATGYEPDYRKDLEAFLGPMARQLPIIWGLSEEGDIRGFCEESGEFPHLSMAITC</sequence>
<dbReference type="Proteomes" id="UP000030752">
    <property type="component" value="Unassembled WGS sequence"/>
</dbReference>
<gene>
    <name evidence="2" type="ORF">HMPREF1541_09674</name>
</gene>
<dbReference type="SUPFAM" id="SSF51905">
    <property type="entry name" value="FAD/NAD(P)-binding domain"/>
    <property type="match status" value="1"/>
</dbReference>
<dbReference type="GO" id="GO:0050660">
    <property type="term" value="F:flavin adenine dinucleotide binding"/>
    <property type="evidence" value="ECO:0007669"/>
    <property type="project" value="TreeGrafter"/>
</dbReference>
<dbReference type="PANTHER" id="PTHR43539:SF68">
    <property type="entry name" value="FLAVIN-BINDING MONOOXYGENASE-LIKE PROTEIN (AFU_ORTHOLOGUE AFUA_4G09220)"/>
    <property type="match status" value="1"/>
</dbReference>
<evidence type="ECO:0008006" key="4">
    <source>
        <dbReference type="Google" id="ProtNLM"/>
    </source>
</evidence>
<dbReference type="EMBL" id="KB822713">
    <property type="protein sequence ID" value="ETN44799.1"/>
    <property type="molecule type" value="Genomic_DNA"/>
</dbReference>
<name>W2SA63_CYPE1</name>
<dbReference type="InParanoid" id="W2SA63"/>
<evidence type="ECO:0000256" key="1">
    <source>
        <dbReference type="ARBA" id="ARBA00023002"/>
    </source>
</evidence>
<evidence type="ECO:0000313" key="3">
    <source>
        <dbReference type="Proteomes" id="UP000030752"/>
    </source>
</evidence>
<proteinExistence type="predicted"/>
<dbReference type="eggNOG" id="KOG1399">
    <property type="taxonomic scope" value="Eukaryota"/>
</dbReference>
<reference evidence="2 3" key="1">
    <citation type="submission" date="2013-03" db="EMBL/GenBank/DDBJ databases">
        <title>The Genome Sequence of Phialophora europaea CBS 101466.</title>
        <authorList>
            <consortium name="The Broad Institute Genomics Platform"/>
            <person name="Cuomo C."/>
            <person name="de Hoog S."/>
            <person name="Gorbushina A."/>
            <person name="Walker B."/>
            <person name="Young S.K."/>
            <person name="Zeng Q."/>
            <person name="Gargeya S."/>
            <person name="Fitzgerald M."/>
            <person name="Haas B."/>
            <person name="Abouelleil A."/>
            <person name="Allen A.W."/>
            <person name="Alvarado L."/>
            <person name="Arachchi H.M."/>
            <person name="Berlin A.M."/>
            <person name="Chapman S.B."/>
            <person name="Gainer-Dewar J."/>
            <person name="Goldberg J."/>
            <person name="Griggs A."/>
            <person name="Gujja S."/>
            <person name="Hansen M."/>
            <person name="Howarth C."/>
            <person name="Imamovic A."/>
            <person name="Ireland A."/>
            <person name="Larimer J."/>
            <person name="McCowan C."/>
            <person name="Murphy C."/>
            <person name="Pearson M."/>
            <person name="Poon T.W."/>
            <person name="Priest M."/>
            <person name="Roberts A."/>
            <person name="Saif S."/>
            <person name="Shea T."/>
            <person name="Sisk P."/>
            <person name="Sykes S."/>
            <person name="Wortman J."/>
            <person name="Nusbaum C."/>
            <person name="Birren B."/>
        </authorList>
    </citation>
    <scope>NUCLEOTIDE SEQUENCE [LARGE SCALE GENOMIC DNA]</scope>
    <source>
        <strain evidence="2 3">CBS 101466</strain>
    </source>
</reference>
<dbReference type="GO" id="GO:0004497">
    <property type="term" value="F:monooxygenase activity"/>
    <property type="evidence" value="ECO:0007669"/>
    <property type="project" value="TreeGrafter"/>
</dbReference>
<dbReference type="OrthoDB" id="74360at2759"/>
<dbReference type="InterPro" id="IPR050982">
    <property type="entry name" value="Auxin_biosynth/cation_transpt"/>
</dbReference>